<evidence type="ECO:0000256" key="2">
    <source>
        <dbReference type="ARBA" id="ARBA00023015"/>
    </source>
</evidence>
<dbReference type="PANTHER" id="PTHR30537:SF5">
    <property type="entry name" value="HTH-TYPE TRANSCRIPTIONAL ACTIVATOR TTDR-RELATED"/>
    <property type="match status" value="1"/>
</dbReference>
<comment type="caution">
    <text evidence="6">The sequence shown here is derived from an EMBL/GenBank/DDBJ whole genome shotgun (WGS) entry which is preliminary data.</text>
</comment>
<gene>
    <name evidence="6" type="ORF">PAF17_02210</name>
</gene>
<evidence type="ECO:0000259" key="5">
    <source>
        <dbReference type="PROSITE" id="PS50931"/>
    </source>
</evidence>
<feature type="domain" description="HTH lysR-type" evidence="5">
    <location>
        <begin position="1"/>
        <end position="60"/>
    </location>
</feature>
<keyword evidence="7" id="KW-1185">Reference proteome</keyword>
<accession>A0ABT4ZAC9</accession>
<keyword evidence="3" id="KW-0238">DNA-binding</keyword>
<proteinExistence type="inferred from homology"/>
<dbReference type="EMBL" id="JAQBIE010000002">
    <property type="protein sequence ID" value="MDB6176317.1"/>
    <property type="molecule type" value="Genomic_DNA"/>
</dbReference>
<dbReference type="InterPro" id="IPR000847">
    <property type="entry name" value="LysR_HTH_N"/>
</dbReference>
<dbReference type="SUPFAM" id="SSF53850">
    <property type="entry name" value="Periplasmic binding protein-like II"/>
    <property type="match status" value="1"/>
</dbReference>
<dbReference type="InterPro" id="IPR058163">
    <property type="entry name" value="LysR-type_TF_proteobact-type"/>
</dbReference>
<comment type="similarity">
    <text evidence="1">Belongs to the LysR transcriptional regulatory family.</text>
</comment>
<dbReference type="Pfam" id="PF00126">
    <property type="entry name" value="HTH_1"/>
    <property type="match status" value="1"/>
</dbReference>
<reference evidence="6" key="1">
    <citation type="submission" date="2022-12" db="EMBL/GenBank/DDBJ databases">
        <title>Paracoccus onchidii sp. nov., isolated from a marine invertebrate from the South China Sea.</title>
        <authorList>
            <person name="Xu S."/>
            <person name="Liu Z."/>
            <person name="Xu Y."/>
        </authorList>
    </citation>
    <scope>NUCLEOTIDE SEQUENCE</scope>
    <source>
        <strain evidence="6">Z330</strain>
    </source>
</reference>
<sequence>MPFDFVTLQLVVNIARMGAIGRGGRPLGLSATNASLRVRELEDDLGVQLFNRTTRKVSLTADGEEFLTYASRIVDTAIEARAALSQKAQAVGGKLRVTASATFGQRHIVPYLPEFFATFPDIKLDLFLSDRVVDIVDDGFSVAFRIGSLAPSSLLARKIDDNPVWLVAAPSYLARHGQPETPQDLARHRCLPLGAERNWTFRDPEGQFHEVQPDGPLRVNLGDSLESMALAGLGIARASLWAAGKDIREGRLVPIMPSYKVWPETCIWAVRPPEPRLHARTRAFVEFMQTHIRAANLRAYGDLLKR</sequence>
<dbReference type="Pfam" id="PF03466">
    <property type="entry name" value="LysR_substrate"/>
    <property type="match status" value="1"/>
</dbReference>
<evidence type="ECO:0000256" key="4">
    <source>
        <dbReference type="ARBA" id="ARBA00023163"/>
    </source>
</evidence>
<evidence type="ECO:0000313" key="6">
    <source>
        <dbReference type="EMBL" id="MDB6176317.1"/>
    </source>
</evidence>
<dbReference type="CDD" id="cd08422">
    <property type="entry name" value="PBP2_CrgA_like"/>
    <property type="match status" value="1"/>
</dbReference>
<dbReference type="Gene3D" id="1.10.10.10">
    <property type="entry name" value="Winged helix-like DNA-binding domain superfamily/Winged helix DNA-binding domain"/>
    <property type="match status" value="1"/>
</dbReference>
<evidence type="ECO:0000313" key="7">
    <source>
        <dbReference type="Proteomes" id="UP001165641"/>
    </source>
</evidence>
<dbReference type="Proteomes" id="UP001165641">
    <property type="component" value="Unassembled WGS sequence"/>
</dbReference>
<name>A0ABT4ZAC9_9RHOB</name>
<dbReference type="RefSeq" id="WP_271887452.1">
    <property type="nucleotide sequence ID" value="NZ_JAQBIE010000002.1"/>
</dbReference>
<evidence type="ECO:0000256" key="1">
    <source>
        <dbReference type="ARBA" id="ARBA00009437"/>
    </source>
</evidence>
<organism evidence="6 7">
    <name type="scientific">Paracoccus onchidii</name>
    <dbReference type="NCBI Taxonomy" id="3017813"/>
    <lineage>
        <taxon>Bacteria</taxon>
        <taxon>Pseudomonadati</taxon>
        <taxon>Pseudomonadota</taxon>
        <taxon>Alphaproteobacteria</taxon>
        <taxon>Rhodobacterales</taxon>
        <taxon>Paracoccaceae</taxon>
        <taxon>Paracoccus</taxon>
    </lineage>
</organism>
<dbReference type="PANTHER" id="PTHR30537">
    <property type="entry name" value="HTH-TYPE TRANSCRIPTIONAL REGULATOR"/>
    <property type="match status" value="1"/>
</dbReference>
<evidence type="ECO:0000256" key="3">
    <source>
        <dbReference type="ARBA" id="ARBA00023125"/>
    </source>
</evidence>
<dbReference type="Gene3D" id="3.40.190.290">
    <property type="match status" value="1"/>
</dbReference>
<dbReference type="InterPro" id="IPR036390">
    <property type="entry name" value="WH_DNA-bd_sf"/>
</dbReference>
<keyword evidence="2" id="KW-0805">Transcription regulation</keyword>
<dbReference type="InterPro" id="IPR036388">
    <property type="entry name" value="WH-like_DNA-bd_sf"/>
</dbReference>
<dbReference type="InterPro" id="IPR005119">
    <property type="entry name" value="LysR_subst-bd"/>
</dbReference>
<keyword evidence="4" id="KW-0804">Transcription</keyword>
<dbReference type="PROSITE" id="PS50931">
    <property type="entry name" value="HTH_LYSR"/>
    <property type="match status" value="1"/>
</dbReference>
<dbReference type="SUPFAM" id="SSF46785">
    <property type="entry name" value="Winged helix' DNA-binding domain"/>
    <property type="match status" value="1"/>
</dbReference>
<protein>
    <submittedName>
        <fullName evidence="6">LysR family transcriptional regulator</fullName>
    </submittedName>
</protein>